<organism evidence="4 5">
    <name type="scientific">Trichoderma harzianum CBS 226.95</name>
    <dbReference type="NCBI Taxonomy" id="983964"/>
    <lineage>
        <taxon>Eukaryota</taxon>
        <taxon>Fungi</taxon>
        <taxon>Dikarya</taxon>
        <taxon>Ascomycota</taxon>
        <taxon>Pezizomycotina</taxon>
        <taxon>Sordariomycetes</taxon>
        <taxon>Hypocreomycetidae</taxon>
        <taxon>Hypocreales</taxon>
        <taxon>Hypocreaceae</taxon>
        <taxon>Trichoderma</taxon>
    </lineage>
</organism>
<dbReference type="AlphaFoldDB" id="A0A2T4AGD0"/>
<feature type="transmembrane region" description="Helical" evidence="2">
    <location>
        <begin position="458"/>
        <end position="481"/>
    </location>
</feature>
<feature type="region of interest" description="Disordered" evidence="1">
    <location>
        <begin position="1"/>
        <end position="28"/>
    </location>
</feature>
<evidence type="ECO:0000313" key="5">
    <source>
        <dbReference type="Proteomes" id="UP000241690"/>
    </source>
</evidence>
<dbReference type="Pfam" id="PF01553">
    <property type="entry name" value="Acyltransferase"/>
    <property type="match status" value="1"/>
</dbReference>
<accession>A0A2T4AGD0</accession>
<dbReference type="InterPro" id="IPR009737">
    <property type="entry name" value="Aim32/Apd1-like"/>
</dbReference>
<dbReference type="EMBL" id="KZ679679">
    <property type="protein sequence ID" value="PTB56145.1"/>
    <property type="molecule type" value="Genomic_DNA"/>
</dbReference>
<proteinExistence type="predicted"/>
<dbReference type="GO" id="GO:0004366">
    <property type="term" value="F:glycerol-3-phosphate O-acyltransferase activity"/>
    <property type="evidence" value="ECO:0007669"/>
    <property type="project" value="TreeGrafter"/>
</dbReference>
<name>A0A2T4AGD0_TRIHA</name>
<dbReference type="CDD" id="cd03062">
    <property type="entry name" value="TRX_Fd_Sucrase"/>
    <property type="match status" value="1"/>
</dbReference>
<dbReference type="Gene3D" id="3.40.30.10">
    <property type="entry name" value="Glutaredoxin"/>
    <property type="match status" value="1"/>
</dbReference>
<feature type="region of interest" description="Disordered" evidence="1">
    <location>
        <begin position="629"/>
        <end position="713"/>
    </location>
</feature>
<dbReference type="STRING" id="983964.A0A2T4AGD0"/>
<keyword evidence="2" id="KW-0812">Transmembrane</keyword>
<dbReference type="SUPFAM" id="SSF69593">
    <property type="entry name" value="Glycerol-3-phosphate (1)-acyltransferase"/>
    <property type="match status" value="1"/>
</dbReference>
<feature type="transmembrane region" description="Helical" evidence="2">
    <location>
        <begin position="542"/>
        <end position="566"/>
    </location>
</feature>
<dbReference type="SUPFAM" id="SSF52833">
    <property type="entry name" value="Thioredoxin-like"/>
    <property type="match status" value="1"/>
</dbReference>
<feature type="compositionally biased region" description="Low complexity" evidence="1">
    <location>
        <begin position="667"/>
        <end position="680"/>
    </location>
</feature>
<gene>
    <name evidence="4" type="ORF">M431DRAFT_83118</name>
</gene>
<evidence type="ECO:0000259" key="3">
    <source>
        <dbReference type="SMART" id="SM00563"/>
    </source>
</evidence>
<evidence type="ECO:0000256" key="1">
    <source>
        <dbReference type="SAM" id="MobiDB-lite"/>
    </source>
</evidence>
<dbReference type="SMART" id="SM00563">
    <property type="entry name" value="PlsC"/>
    <property type="match status" value="1"/>
</dbReference>
<keyword evidence="2" id="KW-1133">Transmembrane helix</keyword>
<feature type="region of interest" description="Disordered" evidence="1">
    <location>
        <begin position="1084"/>
        <end position="1110"/>
    </location>
</feature>
<dbReference type="Pfam" id="PF06999">
    <property type="entry name" value="Suc_Fer-like"/>
    <property type="match status" value="1"/>
</dbReference>
<evidence type="ECO:0000313" key="4">
    <source>
        <dbReference type="EMBL" id="PTB56145.1"/>
    </source>
</evidence>
<feature type="compositionally biased region" description="Basic and acidic residues" evidence="1">
    <location>
        <begin position="643"/>
        <end position="652"/>
    </location>
</feature>
<dbReference type="InterPro" id="IPR002123">
    <property type="entry name" value="Plipid/glycerol_acylTrfase"/>
</dbReference>
<reference evidence="4 5" key="1">
    <citation type="submission" date="2016-07" db="EMBL/GenBank/DDBJ databases">
        <title>Multiple horizontal gene transfer events from other fungi enriched the ability of initially mycotrophic Trichoderma (Ascomycota) to feed on dead plant biomass.</title>
        <authorList>
            <consortium name="DOE Joint Genome Institute"/>
            <person name="Aerts A."/>
            <person name="Atanasova L."/>
            <person name="Chenthamara K."/>
            <person name="Zhang J."/>
            <person name="Grujic M."/>
            <person name="Henrissat B."/>
            <person name="Kuo A."/>
            <person name="Salamov A."/>
            <person name="Lipzen A."/>
            <person name="Labutti K."/>
            <person name="Barry K."/>
            <person name="Miao Y."/>
            <person name="Rahimi M.J."/>
            <person name="Shen Q."/>
            <person name="Grigoriev I.V."/>
            <person name="Kubicek C.P."/>
            <person name="Druzhinina I.S."/>
        </authorList>
    </citation>
    <scope>NUCLEOTIDE SEQUENCE [LARGE SCALE GENOMIC DNA]</scope>
    <source>
        <strain evidence="4 5">CBS 226.95</strain>
    </source>
</reference>
<keyword evidence="2" id="KW-0472">Membrane</keyword>
<feature type="compositionally biased region" description="Low complexity" evidence="1">
    <location>
        <begin position="693"/>
        <end position="707"/>
    </location>
</feature>
<protein>
    <recommendedName>
        <fullName evidence="3">Phospholipid/glycerol acyltransferase domain-containing protein</fullName>
    </recommendedName>
</protein>
<dbReference type="GO" id="GO:0008654">
    <property type="term" value="P:phospholipid biosynthetic process"/>
    <property type="evidence" value="ECO:0007669"/>
    <property type="project" value="TreeGrafter"/>
</dbReference>
<dbReference type="GeneID" id="36631855"/>
<feature type="transmembrane region" description="Helical" evidence="2">
    <location>
        <begin position="502"/>
        <end position="522"/>
    </location>
</feature>
<dbReference type="PANTHER" id="PTHR31605:SF0">
    <property type="entry name" value="GLYCEROL-3-PHOSPHATE O-ACYLTRANSFERASE 1"/>
    <property type="match status" value="1"/>
</dbReference>
<dbReference type="Proteomes" id="UP000241690">
    <property type="component" value="Unassembled WGS sequence"/>
</dbReference>
<feature type="region of interest" description="Disordered" evidence="1">
    <location>
        <begin position="741"/>
        <end position="760"/>
    </location>
</feature>
<dbReference type="GO" id="GO:0016287">
    <property type="term" value="F:glycerone-phosphate O-acyltransferase activity"/>
    <property type="evidence" value="ECO:0007669"/>
    <property type="project" value="TreeGrafter"/>
</dbReference>
<keyword evidence="5" id="KW-1185">Reference proteome</keyword>
<feature type="domain" description="Phospholipid/glycerol acyltransferase" evidence="3">
    <location>
        <begin position="73"/>
        <end position="310"/>
    </location>
</feature>
<dbReference type="InterPro" id="IPR036249">
    <property type="entry name" value="Thioredoxin-like_sf"/>
</dbReference>
<sequence>MASQEAAVTKAGAEPREEPVEESEQQQPKKELYPMVNWKYDLFLYGMGNLVNLFFREVVPRGSWRVPQTGPVLFVAAPHANQFVDAILLQRTLRLDANRRISLLIAQKSVHGFIGWGSRQVGSVPVGRAQDAAKPATGLIYLPDPINDPTLVRGVGTKFGVGEGEPQGMLFLPPGKKTSGESVNIDQILGPEEIRIKRPFKTALALKQLTGRDDIDKEGRFTDKSVSGSAPGYKGTKFKLAPHTDQTKVYEAVFARLRNGGCVGIFPEGGSHDRSELLPLKAGVAIMALGALADAPNCGLKIVPVGMNYFHPHKFRSRAVIEFGAPFEVPPHLVEMYQNNQRREAIGQLIDTVYQALSSVTVSAPDYDTLMMIQAARRLYNPTGKKLPLPVVVELNRRLALGYERYKTDERITSLSKSVKDYNSQLRYLNLRDHQVQYATMSIWKVIVLFIYRSIKLLILFLCTVPGLLLFSPVFVATKIISRNKAKAALAGSTVKIRGRDVMATWKILVACGLAPTLYHGYSIAVVARAWYDHLWGYLPEWVPLVLVYLATWVAWTAITIAALRFGEVGMDIFKSLRPLVLCLVPASDFNIHKLKRKRAELSAQVTDLINTLGPEMFPDFEKTRLVPDFSKLETGGTQTSPTEHRPRRDSEASSAGPDMETPPPLSRRSTTQSSRLLPRNDSFSNIGRVGIFSTRPPSRSRSRSNSAGGGFGSSGFHISGFTTLDSAEGFSEASRKIREAMKDRRKKSDKVKMEAGGDEDDDSFSLFSFSFPTMPPPAATNNNTIGSGSNAPRMPVKQKMAVSLKSLVSSVLSAVPGAAGVGAAVSGPASSGGPARLESLFARTEAEVDGDECLHDCESCAVKYPRGFKVDEEDVLYGQVKGWSTHVLVGTGKTDWVRDVADERGSVMEAIQKVGGVTNGRLMLSASNLPTPHDTTDYSEPTTVLLLPAFAIVHNVHPRNVPQLISDVVNVAPTNSSPLTPWRSVIPTSLPSPDASLADLTINACPHSAVVLMCSQKTRDARCGQSAPLLRKELERHLRPLGLYRDLHDERPGGVGIYFISHVGGHKYSANVMVYRRPNAFGKDDEPLPEGVEEAAEAKEKNGEEEQEKSDVGAAQCIWLARVRPEDCENLVRYTVLKGKVVKPERQLRGGFDRGRGLMSW</sequence>
<evidence type="ECO:0000256" key="2">
    <source>
        <dbReference type="SAM" id="Phobius"/>
    </source>
</evidence>
<dbReference type="InterPro" id="IPR052744">
    <property type="entry name" value="GPAT/DAPAT"/>
</dbReference>
<dbReference type="PANTHER" id="PTHR31605">
    <property type="entry name" value="GLYCEROL-3-PHOSPHATE O-ACYLTRANSFERASE 1"/>
    <property type="match status" value="1"/>
</dbReference>
<dbReference type="RefSeq" id="XP_024775822.1">
    <property type="nucleotide sequence ID" value="XM_024923272.1"/>
</dbReference>